<feature type="domain" description="Mos1 transposase HTH" evidence="1">
    <location>
        <begin position="14"/>
        <end position="43"/>
    </location>
</feature>
<dbReference type="Pfam" id="PF17906">
    <property type="entry name" value="HTH_48"/>
    <property type="match status" value="1"/>
</dbReference>
<dbReference type="EMBL" id="VTPC01060121">
    <property type="protein sequence ID" value="KAF2889957.1"/>
    <property type="molecule type" value="Genomic_DNA"/>
</dbReference>
<protein>
    <recommendedName>
        <fullName evidence="1">Mos1 transposase HTH domain-containing protein</fullName>
    </recommendedName>
</protein>
<evidence type="ECO:0000313" key="2">
    <source>
        <dbReference type="EMBL" id="KAF2889957.1"/>
    </source>
</evidence>
<proteinExistence type="predicted"/>
<dbReference type="AlphaFoldDB" id="A0A8K0CTC7"/>
<dbReference type="PANTHER" id="PTHR46060">
    <property type="entry name" value="MARINER MOS1 TRANSPOSASE-LIKE PROTEIN"/>
    <property type="match status" value="1"/>
</dbReference>
<reference evidence="2" key="1">
    <citation type="submission" date="2019-08" db="EMBL/GenBank/DDBJ databases">
        <title>The genome of the North American firefly Photinus pyralis.</title>
        <authorList>
            <consortium name="Photinus pyralis genome working group"/>
            <person name="Fallon T.R."/>
            <person name="Sander Lower S.E."/>
            <person name="Weng J.-K."/>
        </authorList>
    </citation>
    <scope>NUCLEOTIDE SEQUENCE</scope>
    <source>
        <strain evidence="2">TRF0915ILg1</strain>
        <tissue evidence="2">Whole body</tissue>
    </source>
</reference>
<dbReference type="Gene3D" id="1.10.10.1450">
    <property type="match status" value="1"/>
</dbReference>
<accession>A0A8K0CTC7</accession>
<dbReference type="InterPro" id="IPR041426">
    <property type="entry name" value="Mos1_HTH"/>
</dbReference>
<sequence length="92" mass="10352">MRTGCAVSRGPTGASKIHEKLSAVYGDNALKKTTLFKWIKRFIEDREDCKDDARPGRPSTSSVDEIVCVHDSNKTFEIEKIVCKNHRKIADT</sequence>
<evidence type="ECO:0000259" key="1">
    <source>
        <dbReference type="Pfam" id="PF17906"/>
    </source>
</evidence>
<dbReference type="OrthoDB" id="10032414at2759"/>
<gene>
    <name evidence="2" type="ORF">ILUMI_16215</name>
</gene>
<dbReference type="Proteomes" id="UP000801492">
    <property type="component" value="Unassembled WGS sequence"/>
</dbReference>
<dbReference type="PANTHER" id="PTHR46060:SF1">
    <property type="entry name" value="MARINER MOS1 TRANSPOSASE-LIKE PROTEIN"/>
    <property type="match status" value="1"/>
</dbReference>
<dbReference type="InterPro" id="IPR052709">
    <property type="entry name" value="Transposase-MT_Hybrid"/>
</dbReference>
<comment type="caution">
    <text evidence="2">The sequence shown here is derived from an EMBL/GenBank/DDBJ whole genome shotgun (WGS) entry which is preliminary data.</text>
</comment>
<evidence type="ECO:0000313" key="3">
    <source>
        <dbReference type="Proteomes" id="UP000801492"/>
    </source>
</evidence>
<organism evidence="2 3">
    <name type="scientific">Ignelater luminosus</name>
    <name type="common">Cucubano</name>
    <name type="synonym">Pyrophorus luminosus</name>
    <dbReference type="NCBI Taxonomy" id="2038154"/>
    <lineage>
        <taxon>Eukaryota</taxon>
        <taxon>Metazoa</taxon>
        <taxon>Ecdysozoa</taxon>
        <taxon>Arthropoda</taxon>
        <taxon>Hexapoda</taxon>
        <taxon>Insecta</taxon>
        <taxon>Pterygota</taxon>
        <taxon>Neoptera</taxon>
        <taxon>Endopterygota</taxon>
        <taxon>Coleoptera</taxon>
        <taxon>Polyphaga</taxon>
        <taxon>Elateriformia</taxon>
        <taxon>Elateroidea</taxon>
        <taxon>Elateridae</taxon>
        <taxon>Agrypninae</taxon>
        <taxon>Pyrophorini</taxon>
        <taxon>Ignelater</taxon>
    </lineage>
</organism>
<keyword evidence="3" id="KW-1185">Reference proteome</keyword>
<name>A0A8K0CTC7_IGNLU</name>